<dbReference type="InterPro" id="IPR002942">
    <property type="entry name" value="S4_RNA-bd"/>
</dbReference>
<keyword evidence="4 5" id="KW-0648">Protein biosynthesis</keyword>
<comment type="subunit">
    <text evidence="5">Associates with stalled 50S ribosomal subunits. Binds to RqcH, 23S rRNA and the P-site tRNA. Does not require RqcH for association with 50S subunits.</text>
</comment>
<dbReference type="EMBL" id="LYVF01000175">
    <property type="protein sequence ID" value="OAT80676.1"/>
    <property type="molecule type" value="Genomic_DNA"/>
</dbReference>
<dbReference type="GO" id="GO:0072344">
    <property type="term" value="P:rescue of stalled ribosome"/>
    <property type="evidence" value="ECO:0007669"/>
    <property type="project" value="UniProtKB-UniRule"/>
</dbReference>
<dbReference type="CDD" id="cd00165">
    <property type="entry name" value="S4"/>
    <property type="match status" value="1"/>
</dbReference>
<dbReference type="InterPro" id="IPR036986">
    <property type="entry name" value="S4_RNA-bd_sf"/>
</dbReference>
<dbReference type="Proteomes" id="UP000078532">
    <property type="component" value="Unassembled WGS sequence"/>
</dbReference>
<evidence type="ECO:0000313" key="7">
    <source>
        <dbReference type="EMBL" id="OAT80676.1"/>
    </source>
</evidence>
<keyword evidence="8" id="KW-1185">Reference proteome</keyword>
<keyword evidence="1 5" id="KW-0820">tRNA-binding</keyword>
<comment type="similarity">
    <text evidence="5">Belongs to the RqcP family.</text>
</comment>
<comment type="caution">
    <text evidence="7">The sequence shown here is derived from an EMBL/GenBank/DDBJ whole genome shotgun (WGS) entry which is preliminary data.</text>
</comment>
<sequence length="86" mass="9571">MRLDKFLKVSRLIKRRTLAKEACDRGRVGLNGRVAGAGAVVKPGDVITLSLGRRQLKVEILLVAENVPSQRAPEMYRVLEDKTLET</sequence>
<comment type="function">
    <text evidence="5">Key component of the ribosome quality control system (RQC), a ribosome-associated complex that mediates the extraction of incompletely synthesized nascent chains from stalled ribosomes and their subsequent degradation. RqcH recruits Ala-charged tRNA, and with RqcP directs the elongation of stalled nascent chains on 50S ribosomal subunits, leading to non-templated C-terminal alanine extensions (Ala tail). The Ala tail promotes nascent chain degradation. RqcP is associated with the translocation-like movement of the peptidyl-tRNA from the A-site into the P-site.</text>
</comment>
<reference evidence="7 8" key="1">
    <citation type="submission" date="2016-04" db="EMBL/GenBank/DDBJ databases">
        <authorList>
            <person name="Evans L.H."/>
            <person name="Alamgir A."/>
            <person name="Owens N."/>
            <person name="Weber N.D."/>
            <person name="Virtaneva K."/>
            <person name="Barbian K."/>
            <person name="Babar A."/>
            <person name="Rosenke K."/>
        </authorList>
    </citation>
    <scope>NUCLEOTIDE SEQUENCE [LARGE SCALE GENOMIC DNA]</scope>
    <source>
        <strain evidence="7 8">LMa1</strain>
    </source>
</reference>
<dbReference type="OrthoDB" id="9805210at2"/>
<dbReference type="Pfam" id="PF01479">
    <property type="entry name" value="S4"/>
    <property type="match status" value="1"/>
</dbReference>
<evidence type="ECO:0000259" key="6">
    <source>
        <dbReference type="SMART" id="SM00363"/>
    </source>
</evidence>
<evidence type="ECO:0000256" key="1">
    <source>
        <dbReference type="ARBA" id="ARBA00022555"/>
    </source>
</evidence>
<dbReference type="PROSITE" id="PS50889">
    <property type="entry name" value="S4"/>
    <property type="match status" value="1"/>
</dbReference>
<dbReference type="PIRSF" id="PIRSF038881">
    <property type="entry name" value="RNAbp_HP1423"/>
    <property type="match status" value="1"/>
</dbReference>
<gene>
    <name evidence="5" type="primary">rqcP</name>
    <name evidence="7" type="ORF">A6M21_13155</name>
</gene>
<dbReference type="InterPro" id="IPR025490">
    <property type="entry name" value="RqcP"/>
</dbReference>
<feature type="domain" description="RNA-binding S4" evidence="6">
    <location>
        <begin position="1"/>
        <end position="61"/>
    </location>
</feature>
<dbReference type="STRING" id="1838280.A6M21_13155"/>
<dbReference type="AlphaFoldDB" id="A0A1B7LCM9"/>
<keyword evidence="3 5" id="KW-0694">RNA-binding</keyword>
<proteinExistence type="inferred from homology"/>
<dbReference type="RefSeq" id="WP_066669612.1">
    <property type="nucleotide sequence ID" value="NZ_LYVF01000175.1"/>
</dbReference>
<evidence type="ECO:0000256" key="2">
    <source>
        <dbReference type="ARBA" id="ARBA00022730"/>
    </source>
</evidence>
<protein>
    <recommendedName>
        <fullName evidence="5">RQC P-site tRNA stabilizing factor</fullName>
        <shortName evidence="5">RqcP</shortName>
    </recommendedName>
    <alternativeName>
        <fullName evidence="5">Ribosome-associated protein quality control protein P</fullName>
    </alternativeName>
</protein>
<keyword evidence="2 5" id="KW-0699">rRNA-binding</keyword>
<dbReference type="GO" id="GO:0000049">
    <property type="term" value="F:tRNA binding"/>
    <property type="evidence" value="ECO:0007669"/>
    <property type="project" value="UniProtKB-UniRule"/>
</dbReference>
<organism evidence="7 8">
    <name type="scientific">Desulfotomaculum copahuensis</name>
    <dbReference type="NCBI Taxonomy" id="1838280"/>
    <lineage>
        <taxon>Bacteria</taxon>
        <taxon>Bacillati</taxon>
        <taxon>Bacillota</taxon>
        <taxon>Clostridia</taxon>
        <taxon>Eubacteriales</taxon>
        <taxon>Desulfotomaculaceae</taxon>
        <taxon>Desulfotomaculum</taxon>
    </lineage>
</organism>
<dbReference type="HAMAP" id="MF_00871">
    <property type="entry name" value="RqcP"/>
    <property type="match status" value="1"/>
</dbReference>
<dbReference type="SUPFAM" id="SSF55174">
    <property type="entry name" value="Alpha-L RNA-binding motif"/>
    <property type="match status" value="1"/>
</dbReference>
<dbReference type="GO" id="GO:0043023">
    <property type="term" value="F:ribosomal large subunit binding"/>
    <property type="evidence" value="ECO:0007669"/>
    <property type="project" value="UniProtKB-UniRule"/>
</dbReference>
<accession>A0A1B7LCM9</accession>
<evidence type="ECO:0000313" key="8">
    <source>
        <dbReference type="Proteomes" id="UP000078532"/>
    </source>
</evidence>
<dbReference type="SMART" id="SM00363">
    <property type="entry name" value="S4"/>
    <property type="match status" value="1"/>
</dbReference>
<dbReference type="GO" id="GO:0019843">
    <property type="term" value="F:rRNA binding"/>
    <property type="evidence" value="ECO:0007669"/>
    <property type="project" value="UniProtKB-UniRule"/>
</dbReference>
<evidence type="ECO:0000256" key="3">
    <source>
        <dbReference type="ARBA" id="ARBA00022884"/>
    </source>
</evidence>
<dbReference type="Gene3D" id="3.10.290.10">
    <property type="entry name" value="RNA-binding S4 domain"/>
    <property type="match status" value="1"/>
</dbReference>
<evidence type="ECO:0000256" key="4">
    <source>
        <dbReference type="ARBA" id="ARBA00022917"/>
    </source>
</evidence>
<name>A0A1B7LCM9_9FIRM</name>
<evidence type="ECO:0000256" key="5">
    <source>
        <dbReference type="HAMAP-Rule" id="MF_00871"/>
    </source>
</evidence>